<proteinExistence type="predicted"/>
<evidence type="ECO:0000256" key="2">
    <source>
        <dbReference type="ARBA" id="ARBA00023125"/>
    </source>
</evidence>
<keyword evidence="1" id="KW-0805">Transcription regulation</keyword>
<dbReference type="GO" id="GO:0003677">
    <property type="term" value="F:DNA binding"/>
    <property type="evidence" value="ECO:0007669"/>
    <property type="project" value="UniProtKB-KW"/>
</dbReference>
<dbReference type="PANTHER" id="PTHR33204:SF37">
    <property type="entry name" value="HTH-TYPE TRANSCRIPTIONAL REGULATOR YODB"/>
    <property type="match status" value="1"/>
</dbReference>
<organism evidence="5">
    <name type="scientific">uncultured Thermomicrobiales bacterium</name>
    <dbReference type="NCBI Taxonomy" id="1645740"/>
    <lineage>
        <taxon>Bacteria</taxon>
        <taxon>Pseudomonadati</taxon>
        <taxon>Thermomicrobiota</taxon>
        <taxon>Thermomicrobia</taxon>
        <taxon>Thermomicrobiales</taxon>
        <taxon>environmental samples</taxon>
    </lineage>
</organism>
<evidence type="ECO:0000256" key="3">
    <source>
        <dbReference type="ARBA" id="ARBA00023163"/>
    </source>
</evidence>
<dbReference type="InterPro" id="IPR002577">
    <property type="entry name" value="HTH_HxlR"/>
</dbReference>
<keyword evidence="3" id="KW-0804">Transcription</keyword>
<name>A0A6J4UB99_9BACT</name>
<keyword evidence="2" id="KW-0238">DNA-binding</keyword>
<accession>A0A6J4UB99</accession>
<dbReference type="AlphaFoldDB" id="A0A6J4UB99"/>
<dbReference type="EMBL" id="CADCWG010000073">
    <property type="protein sequence ID" value="CAA9545357.1"/>
    <property type="molecule type" value="Genomic_DNA"/>
</dbReference>
<evidence type="ECO:0000256" key="1">
    <source>
        <dbReference type="ARBA" id="ARBA00023015"/>
    </source>
</evidence>
<dbReference type="PANTHER" id="PTHR33204">
    <property type="entry name" value="TRANSCRIPTIONAL REGULATOR, MARR FAMILY"/>
    <property type="match status" value="1"/>
</dbReference>
<protein>
    <submittedName>
        <fullName evidence="5">Transcriptional regulator, HxlR family</fullName>
    </submittedName>
</protein>
<evidence type="ECO:0000259" key="4">
    <source>
        <dbReference type="PROSITE" id="PS51118"/>
    </source>
</evidence>
<reference evidence="5" key="1">
    <citation type="submission" date="2020-02" db="EMBL/GenBank/DDBJ databases">
        <authorList>
            <person name="Meier V. D."/>
        </authorList>
    </citation>
    <scope>NUCLEOTIDE SEQUENCE</scope>
    <source>
        <strain evidence="5">AVDCRST_MAG49</strain>
    </source>
</reference>
<dbReference type="InterPro" id="IPR036390">
    <property type="entry name" value="WH_DNA-bd_sf"/>
</dbReference>
<dbReference type="SUPFAM" id="SSF46785">
    <property type="entry name" value="Winged helix' DNA-binding domain"/>
    <property type="match status" value="1"/>
</dbReference>
<dbReference type="Pfam" id="PF01638">
    <property type="entry name" value="HxlR"/>
    <property type="match status" value="1"/>
</dbReference>
<dbReference type="Gene3D" id="1.10.10.10">
    <property type="entry name" value="Winged helix-like DNA-binding domain superfamily/Winged helix DNA-binding domain"/>
    <property type="match status" value="1"/>
</dbReference>
<sequence>MSTDCGGGHPHQTSAFCPVYHRAVELIGRRWTGAILRVLLSGATRFSDVTAAVPGLSDRLLSERLKELEVEGIVTRTVYPQTPVRIEYALTPKGRALEGVIAAVSKWAEAWVEHPDGPPDPEDAAVAAFAPDREPVAAR</sequence>
<feature type="domain" description="HTH hxlR-type" evidence="4">
    <location>
        <begin position="17"/>
        <end position="116"/>
    </location>
</feature>
<dbReference type="InterPro" id="IPR036388">
    <property type="entry name" value="WH-like_DNA-bd_sf"/>
</dbReference>
<dbReference type="PROSITE" id="PS51118">
    <property type="entry name" value="HTH_HXLR"/>
    <property type="match status" value="1"/>
</dbReference>
<evidence type="ECO:0000313" key="5">
    <source>
        <dbReference type="EMBL" id="CAA9545357.1"/>
    </source>
</evidence>
<gene>
    <name evidence="5" type="ORF">AVDCRST_MAG49-1179</name>
</gene>